<sequence length="220" mass="25194">MAPPPSARSRLNQFCQEIESTPDISEELKEHLVVLYFKWEQPWCQLVDESLFRQSMHSQGRYFSPLLLNSILAIASRYSDRPEVRSVRDDPNTAGQTFLEVAEVFLHFDLQYPSITTIQSLGILAMMYVATGSDSKGWLRHGMAVRLALDMGFNLDHPSLSKSNVLPDVEKKLRRQIHWALYCTDKTWASYTGRVCTMLVCMIPHQPSIVPTITQWTFIA</sequence>
<gene>
    <name evidence="8" type="ORF">DSM5745_10163</name>
</gene>
<evidence type="ECO:0000256" key="3">
    <source>
        <dbReference type="ARBA" id="ARBA00023015"/>
    </source>
</evidence>
<keyword evidence="6" id="KW-0539">Nucleus</keyword>
<accession>A0A3D8QMN1</accession>
<dbReference type="InterPro" id="IPR051615">
    <property type="entry name" value="Transcr_Regulatory_Elem"/>
</dbReference>
<evidence type="ECO:0000313" key="9">
    <source>
        <dbReference type="Proteomes" id="UP000256690"/>
    </source>
</evidence>
<dbReference type="SMART" id="SM00906">
    <property type="entry name" value="Fungal_trans"/>
    <property type="match status" value="1"/>
</dbReference>
<dbReference type="GeneID" id="38120533"/>
<evidence type="ECO:0000256" key="1">
    <source>
        <dbReference type="ARBA" id="ARBA00022723"/>
    </source>
</evidence>
<organism evidence="8 9">
    <name type="scientific">Aspergillus mulundensis</name>
    <dbReference type="NCBI Taxonomy" id="1810919"/>
    <lineage>
        <taxon>Eukaryota</taxon>
        <taxon>Fungi</taxon>
        <taxon>Dikarya</taxon>
        <taxon>Ascomycota</taxon>
        <taxon>Pezizomycotina</taxon>
        <taxon>Eurotiomycetes</taxon>
        <taxon>Eurotiomycetidae</taxon>
        <taxon>Eurotiales</taxon>
        <taxon>Aspergillaceae</taxon>
        <taxon>Aspergillus</taxon>
        <taxon>Aspergillus subgen. Nidulantes</taxon>
    </lineage>
</organism>
<dbReference type="AlphaFoldDB" id="A0A3D8QMN1"/>
<dbReference type="RefSeq" id="XP_026599241.1">
    <property type="nucleotide sequence ID" value="XM_026752179.1"/>
</dbReference>
<keyword evidence="1" id="KW-0479">Metal-binding</keyword>
<feature type="domain" description="Xylanolytic transcriptional activator regulatory" evidence="7">
    <location>
        <begin position="137"/>
        <end position="213"/>
    </location>
</feature>
<dbReference type="EMBL" id="PVWQ01000015">
    <property type="protein sequence ID" value="RDW63052.1"/>
    <property type="molecule type" value="Genomic_DNA"/>
</dbReference>
<evidence type="ECO:0000256" key="2">
    <source>
        <dbReference type="ARBA" id="ARBA00022833"/>
    </source>
</evidence>
<dbReference type="PANTHER" id="PTHR31313">
    <property type="entry name" value="TY1 ENHANCER ACTIVATOR"/>
    <property type="match status" value="1"/>
</dbReference>
<evidence type="ECO:0000256" key="6">
    <source>
        <dbReference type="ARBA" id="ARBA00023242"/>
    </source>
</evidence>
<dbReference type="GO" id="GO:0006351">
    <property type="term" value="P:DNA-templated transcription"/>
    <property type="evidence" value="ECO:0007669"/>
    <property type="project" value="InterPro"/>
</dbReference>
<dbReference type="CDD" id="cd12148">
    <property type="entry name" value="fungal_TF_MHR"/>
    <property type="match status" value="1"/>
</dbReference>
<proteinExistence type="predicted"/>
<evidence type="ECO:0000259" key="7">
    <source>
        <dbReference type="SMART" id="SM00906"/>
    </source>
</evidence>
<reference evidence="8 9" key="1">
    <citation type="journal article" date="2018" name="IMA Fungus">
        <title>IMA Genome-F 9: Draft genome sequence of Annulohypoxylon stygium, Aspergillus mulundensis, Berkeleyomyces basicola (syn. Thielaviopsis basicola), Ceratocystis smalleyi, two Cercospora beticola strains, Coleophoma cylindrospora, Fusarium fracticaudum, Phialophora cf. hyalina, and Morchella septimelata.</title>
        <authorList>
            <person name="Wingfield B.D."/>
            <person name="Bills G.F."/>
            <person name="Dong Y."/>
            <person name="Huang W."/>
            <person name="Nel W.J."/>
            <person name="Swalarsk-Parry B.S."/>
            <person name="Vaghefi N."/>
            <person name="Wilken P.M."/>
            <person name="An Z."/>
            <person name="de Beer Z.W."/>
            <person name="De Vos L."/>
            <person name="Chen L."/>
            <person name="Duong T.A."/>
            <person name="Gao Y."/>
            <person name="Hammerbacher A."/>
            <person name="Kikkert J.R."/>
            <person name="Li Y."/>
            <person name="Li H."/>
            <person name="Li K."/>
            <person name="Li Q."/>
            <person name="Liu X."/>
            <person name="Ma X."/>
            <person name="Naidoo K."/>
            <person name="Pethybridge S.J."/>
            <person name="Sun J."/>
            <person name="Steenkamp E.T."/>
            <person name="van der Nest M.A."/>
            <person name="van Wyk S."/>
            <person name="Wingfield M.J."/>
            <person name="Xiong C."/>
            <person name="Yue Q."/>
            <person name="Zhang X."/>
        </authorList>
    </citation>
    <scope>NUCLEOTIDE SEQUENCE [LARGE SCALE GENOMIC DNA]</scope>
    <source>
        <strain evidence="8 9">DSM 5745</strain>
    </source>
</reference>
<protein>
    <recommendedName>
        <fullName evidence="7">Xylanolytic transcriptional activator regulatory domain-containing protein</fullName>
    </recommendedName>
</protein>
<keyword evidence="2" id="KW-0862">Zinc</keyword>
<evidence type="ECO:0000313" key="8">
    <source>
        <dbReference type="EMBL" id="RDW63052.1"/>
    </source>
</evidence>
<dbReference type="OrthoDB" id="2154091at2759"/>
<dbReference type="GO" id="GO:0008270">
    <property type="term" value="F:zinc ion binding"/>
    <property type="evidence" value="ECO:0007669"/>
    <property type="project" value="InterPro"/>
</dbReference>
<evidence type="ECO:0000256" key="4">
    <source>
        <dbReference type="ARBA" id="ARBA00023125"/>
    </source>
</evidence>
<keyword evidence="9" id="KW-1185">Reference proteome</keyword>
<dbReference type="Pfam" id="PF04082">
    <property type="entry name" value="Fungal_trans"/>
    <property type="match status" value="1"/>
</dbReference>
<dbReference type="GO" id="GO:0003677">
    <property type="term" value="F:DNA binding"/>
    <property type="evidence" value="ECO:0007669"/>
    <property type="project" value="UniProtKB-KW"/>
</dbReference>
<keyword evidence="3" id="KW-0805">Transcription regulation</keyword>
<name>A0A3D8QMN1_9EURO</name>
<dbReference type="STRING" id="1810919.A0A3D8QMN1"/>
<dbReference type="InterPro" id="IPR007219">
    <property type="entry name" value="XnlR_reg_dom"/>
</dbReference>
<comment type="caution">
    <text evidence="8">The sequence shown here is derived from an EMBL/GenBank/DDBJ whole genome shotgun (WGS) entry which is preliminary data.</text>
</comment>
<evidence type="ECO:0000256" key="5">
    <source>
        <dbReference type="ARBA" id="ARBA00023163"/>
    </source>
</evidence>
<keyword evidence="4" id="KW-0238">DNA-binding</keyword>
<keyword evidence="5" id="KW-0804">Transcription</keyword>
<dbReference type="PANTHER" id="PTHR31313:SF83">
    <property type="entry name" value="ZN(II)2CYS6 TRANSCRIPTION FACTOR (EUROFUNG)"/>
    <property type="match status" value="1"/>
</dbReference>
<dbReference type="Proteomes" id="UP000256690">
    <property type="component" value="Unassembled WGS sequence"/>
</dbReference>